<evidence type="ECO:0000256" key="14">
    <source>
        <dbReference type="ARBA" id="ARBA00023268"/>
    </source>
</evidence>
<comment type="pathway">
    <text evidence="5 15">Amino-acid biosynthesis; L-histidine biosynthesis; L-histidine from 5-phospho-alpha-D-ribose 1-diphosphate: step 2/9.</text>
</comment>
<proteinExistence type="inferred from homology"/>
<evidence type="ECO:0000256" key="10">
    <source>
        <dbReference type="ARBA" id="ARBA00022741"/>
    </source>
</evidence>
<keyword evidence="12 15" id="KW-0067">ATP-binding</keyword>
<dbReference type="InterPro" id="IPR002496">
    <property type="entry name" value="PRib_AMP_CycHydrolase_dom"/>
</dbReference>
<dbReference type="InterPro" id="IPR038019">
    <property type="entry name" value="PRib_AMP_CycHydrolase_sf"/>
</dbReference>
<keyword evidence="11 15" id="KW-0378">Hydrolase</keyword>
<comment type="similarity">
    <text evidence="6 15">In the C-terminal section; belongs to the PRA-PH family.</text>
</comment>
<keyword evidence="14 15" id="KW-0511">Multifunctional enzyme</keyword>
<feature type="region of interest" description="Phosphoribosyl-ATP pyrophosphohydrolase" evidence="15">
    <location>
        <begin position="117"/>
        <end position="207"/>
    </location>
</feature>
<dbReference type="InterPro" id="IPR021130">
    <property type="entry name" value="PRib-ATP_PPHydrolase-like"/>
</dbReference>
<sequence length="207" mass="23181">MIVTIDNVTELAWGKMDNLLPAIIQDSATGAVLMQGFMNIEALTKTLNTEKATFFSRSKQRLWMKGESSGNTLDVMQVLADCDRDCLLIAVNPNGPTCHLNTTSCFPEEQLSQQNFLSHLERFVDKRANDPIEESYTARLLSRGTNKVAQKVGEEGVEVVIAALAETKDDFLGECADLFYHTLVLLKDQKIELSEVMEVLQTRHQKK</sequence>
<evidence type="ECO:0000256" key="7">
    <source>
        <dbReference type="ARBA" id="ARBA00008299"/>
    </source>
</evidence>
<keyword evidence="18" id="KW-1185">Reference proteome</keyword>
<comment type="catalytic activity">
    <reaction evidence="1 15">
        <text>1-(5-phospho-beta-D-ribosyl)-5'-AMP + H2O = 1-(5-phospho-beta-D-ribosyl)-5-[(5-phospho-beta-D-ribosylamino)methylideneamino]imidazole-4-carboxamide</text>
        <dbReference type="Rhea" id="RHEA:20049"/>
        <dbReference type="ChEBI" id="CHEBI:15377"/>
        <dbReference type="ChEBI" id="CHEBI:58435"/>
        <dbReference type="ChEBI" id="CHEBI:59457"/>
        <dbReference type="EC" id="3.5.4.19"/>
    </reaction>
</comment>
<dbReference type="NCBIfam" id="NF000768">
    <property type="entry name" value="PRK00051.1"/>
    <property type="match status" value="1"/>
</dbReference>
<keyword evidence="13 15" id="KW-0368">Histidine biosynthesis</keyword>
<evidence type="ECO:0000256" key="13">
    <source>
        <dbReference type="ARBA" id="ARBA00023102"/>
    </source>
</evidence>
<evidence type="ECO:0000256" key="12">
    <source>
        <dbReference type="ARBA" id="ARBA00022840"/>
    </source>
</evidence>
<comment type="pathway">
    <text evidence="4 15">Amino-acid biosynthesis; L-histidine biosynthesis; L-histidine from 5-phospho-alpha-D-ribose 1-diphosphate: step 3/9.</text>
</comment>
<dbReference type="Gene3D" id="1.10.287.1080">
    <property type="entry name" value="MazG-like"/>
    <property type="match status" value="1"/>
</dbReference>
<dbReference type="PANTHER" id="PTHR42945">
    <property type="entry name" value="HISTIDINE BIOSYNTHESIS BIFUNCTIONAL PROTEIN"/>
    <property type="match status" value="1"/>
</dbReference>
<dbReference type="PANTHER" id="PTHR42945:SF9">
    <property type="entry name" value="HISTIDINE BIOSYNTHESIS BIFUNCTIONAL PROTEIN HISIE"/>
    <property type="match status" value="1"/>
</dbReference>
<dbReference type="EC" id="3.6.1.31" evidence="15"/>
<dbReference type="EC" id="3.5.4.19" evidence="15"/>
<comment type="caution">
    <text evidence="17">The sequence shown here is derived from an EMBL/GenBank/DDBJ whole genome shotgun (WGS) entry which is preliminary data.</text>
</comment>
<accession>A0ABN1L5H0</accession>
<dbReference type="Gene3D" id="3.10.20.810">
    <property type="entry name" value="Phosphoribosyl-AMP cyclohydrolase"/>
    <property type="match status" value="1"/>
</dbReference>
<dbReference type="NCBIfam" id="TIGR03188">
    <property type="entry name" value="histidine_hisI"/>
    <property type="match status" value="1"/>
</dbReference>
<reference evidence="17 18" key="1">
    <citation type="journal article" date="2019" name="Int. J. Syst. Evol. Microbiol.">
        <title>The Global Catalogue of Microorganisms (GCM) 10K type strain sequencing project: providing services to taxonomists for standard genome sequencing and annotation.</title>
        <authorList>
            <consortium name="The Broad Institute Genomics Platform"/>
            <consortium name="The Broad Institute Genome Sequencing Center for Infectious Disease"/>
            <person name="Wu L."/>
            <person name="Ma J."/>
        </authorList>
    </citation>
    <scope>NUCLEOTIDE SEQUENCE [LARGE SCALE GENOMIC DNA]</scope>
    <source>
        <strain evidence="17 18">JCM 15608</strain>
    </source>
</reference>
<protein>
    <recommendedName>
        <fullName evidence="15">Histidine biosynthesis bifunctional protein HisIE</fullName>
    </recommendedName>
    <domain>
        <recommendedName>
            <fullName evidence="15">Phosphoribosyl-AMP cyclohydrolase</fullName>
            <shortName evidence="15">PRA-CH</shortName>
            <ecNumber evidence="15">3.5.4.19</ecNumber>
        </recommendedName>
    </domain>
    <domain>
        <recommendedName>
            <fullName evidence="15">Phosphoribosyl-ATP pyrophosphatase</fullName>
            <shortName evidence="15">PRA-PH</shortName>
            <ecNumber evidence="15">3.6.1.31</ecNumber>
        </recommendedName>
    </domain>
</protein>
<dbReference type="SUPFAM" id="SSF141734">
    <property type="entry name" value="HisI-like"/>
    <property type="match status" value="1"/>
</dbReference>
<dbReference type="Proteomes" id="UP001500021">
    <property type="component" value="Unassembled WGS sequence"/>
</dbReference>
<evidence type="ECO:0000256" key="1">
    <source>
        <dbReference type="ARBA" id="ARBA00000024"/>
    </source>
</evidence>
<evidence type="ECO:0000256" key="5">
    <source>
        <dbReference type="ARBA" id="ARBA00005204"/>
    </source>
</evidence>
<dbReference type="SUPFAM" id="SSF101386">
    <property type="entry name" value="all-alpha NTP pyrophosphatases"/>
    <property type="match status" value="1"/>
</dbReference>
<dbReference type="CDD" id="cd11534">
    <property type="entry name" value="NTP-PPase_HisIE_like"/>
    <property type="match status" value="1"/>
</dbReference>
<evidence type="ECO:0000256" key="3">
    <source>
        <dbReference type="ARBA" id="ARBA00004496"/>
    </source>
</evidence>
<dbReference type="Pfam" id="PF01502">
    <property type="entry name" value="PRA-CH"/>
    <property type="match status" value="1"/>
</dbReference>
<keyword evidence="9 15" id="KW-0028">Amino-acid biosynthesis</keyword>
<evidence type="ECO:0000256" key="11">
    <source>
        <dbReference type="ARBA" id="ARBA00022801"/>
    </source>
</evidence>
<dbReference type="NCBIfam" id="NF002747">
    <property type="entry name" value="PRK02759.1"/>
    <property type="match status" value="1"/>
</dbReference>
<feature type="domain" description="Phosphoribosyl-AMP cyclohydrolase" evidence="16">
    <location>
        <begin position="34"/>
        <end position="106"/>
    </location>
</feature>
<dbReference type="Pfam" id="PF01503">
    <property type="entry name" value="PRA-PH"/>
    <property type="match status" value="1"/>
</dbReference>
<comment type="similarity">
    <text evidence="7 15">In the N-terminal section; belongs to the PRA-CH family.</text>
</comment>
<organism evidence="17 18">
    <name type="scientific">Colwellia asteriadis</name>
    <dbReference type="NCBI Taxonomy" id="517723"/>
    <lineage>
        <taxon>Bacteria</taxon>
        <taxon>Pseudomonadati</taxon>
        <taxon>Pseudomonadota</taxon>
        <taxon>Gammaproteobacteria</taxon>
        <taxon>Alteromonadales</taxon>
        <taxon>Colwelliaceae</taxon>
        <taxon>Colwellia</taxon>
    </lineage>
</organism>
<comment type="catalytic activity">
    <reaction evidence="2 15">
        <text>1-(5-phospho-beta-D-ribosyl)-ATP + H2O = 1-(5-phospho-beta-D-ribosyl)-5'-AMP + diphosphate + H(+)</text>
        <dbReference type="Rhea" id="RHEA:22828"/>
        <dbReference type="ChEBI" id="CHEBI:15377"/>
        <dbReference type="ChEBI" id="CHEBI:15378"/>
        <dbReference type="ChEBI" id="CHEBI:33019"/>
        <dbReference type="ChEBI" id="CHEBI:59457"/>
        <dbReference type="ChEBI" id="CHEBI:73183"/>
        <dbReference type="EC" id="3.6.1.31"/>
    </reaction>
</comment>
<name>A0ABN1L5H0_9GAMM</name>
<evidence type="ECO:0000256" key="2">
    <source>
        <dbReference type="ARBA" id="ARBA00001460"/>
    </source>
</evidence>
<dbReference type="HAMAP" id="MF_01020">
    <property type="entry name" value="HisE"/>
    <property type="match status" value="1"/>
</dbReference>
<evidence type="ECO:0000256" key="15">
    <source>
        <dbReference type="HAMAP-Rule" id="MF_01019"/>
    </source>
</evidence>
<evidence type="ECO:0000256" key="4">
    <source>
        <dbReference type="ARBA" id="ARBA00005169"/>
    </source>
</evidence>
<evidence type="ECO:0000313" key="17">
    <source>
        <dbReference type="EMBL" id="GAA0815097.1"/>
    </source>
</evidence>
<dbReference type="InterPro" id="IPR023019">
    <property type="entry name" value="His_synth_HisIE"/>
</dbReference>
<dbReference type="InterPro" id="IPR008179">
    <property type="entry name" value="HisE"/>
</dbReference>
<keyword evidence="10 15" id="KW-0547">Nucleotide-binding</keyword>
<gene>
    <name evidence="15 17" type="primary">hisIE</name>
    <name evidence="15" type="synonym">hisI</name>
    <name evidence="17" type="ORF">GCM10009111_12890</name>
</gene>
<dbReference type="HAMAP" id="MF_01019">
    <property type="entry name" value="HisIE"/>
    <property type="match status" value="1"/>
</dbReference>
<feature type="region of interest" description="Phosphoribosyl-AMP cyclohydrolase" evidence="15">
    <location>
        <begin position="1"/>
        <end position="116"/>
    </location>
</feature>
<dbReference type="EMBL" id="BAAAFA010000004">
    <property type="protein sequence ID" value="GAA0815097.1"/>
    <property type="molecule type" value="Genomic_DNA"/>
</dbReference>
<evidence type="ECO:0000256" key="8">
    <source>
        <dbReference type="ARBA" id="ARBA00022490"/>
    </source>
</evidence>
<evidence type="ECO:0000256" key="6">
    <source>
        <dbReference type="ARBA" id="ARBA00007731"/>
    </source>
</evidence>
<evidence type="ECO:0000313" key="18">
    <source>
        <dbReference type="Proteomes" id="UP001500021"/>
    </source>
</evidence>
<dbReference type="RefSeq" id="WP_343816411.1">
    <property type="nucleotide sequence ID" value="NZ_BAAAFA010000004.1"/>
</dbReference>
<keyword evidence="8 15" id="KW-0963">Cytoplasm</keyword>
<evidence type="ECO:0000259" key="16">
    <source>
        <dbReference type="Pfam" id="PF01502"/>
    </source>
</evidence>
<comment type="subcellular location">
    <subcellularLocation>
        <location evidence="3 15">Cytoplasm</location>
    </subcellularLocation>
</comment>
<evidence type="ECO:0000256" key="9">
    <source>
        <dbReference type="ARBA" id="ARBA00022605"/>
    </source>
</evidence>